<dbReference type="RefSeq" id="WP_085864025.1">
    <property type="nucleotide sequence ID" value="NZ_FWFT01000002.1"/>
</dbReference>
<keyword evidence="5" id="KW-1185">Reference proteome</keyword>
<dbReference type="PANTHER" id="PTHR43584:SF8">
    <property type="entry name" value="N-ACETYLMURAMATE ALPHA-1-PHOSPHATE URIDYLYLTRANSFERASE"/>
    <property type="match status" value="1"/>
</dbReference>
<evidence type="ECO:0000313" key="4">
    <source>
        <dbReference type="EMBL" id="SLN33308.1"/>
    </source>
</evidence>
<dbReference type="InterPro" id="IPR050065">
    <property type="entry name" value="GlmU-like"/>
</dbReference>
<evidence type="ECO:0000313" key="5">
    <source>
        <dbReference type="Proteomes" id="UP000193623"/>
    </source>
</evidence>
<dbReference type="EMBL" id="FWFT01000002">
    <property type="protein sequence ID" value="SLN33308.1"/>
    <property type="molecule type" value="Genomic_DNA"/>
</dbReference>
<dbReference type="Proteomes" id="UP000193623">
    <property type="component" value="Unassembled WGS sequence"/>
</dbReference>
<sequence>MTQPPTSILLFAAGRGTRMAPLTDTQPKPMIKVAGRPLLDHALQFCGGLNRVVNVHYLAHQIEDHLRGTDIKISNERDKLLETGGGLKKARDLLGPDPVFAMNTDAVWAGPNPLDLLQTVWDPDHMDGLLLMIPRPNATAHIGTGDFNIAEDGRISRGSDFVYSGVQIIRTDILDTIDEDAFSMWSLWTPMLTAGRLFGAVYTGQWCDVGRPENIATAEHMLGASHV</sequence>
<dbReference type="CDD" id="cd06422">
    <property type="entry name" value="NTP_transferase_like_1"/>
    <property type="match status" value="1"/>
</dbReference>
<dbReference type="EC" id="2.7.7.60" evidence="4"/>
<accession>A0A1Y5S6E1</accession>
<proteinExistence type="predicted"/>
<feature type="domain" description="Nucleotidyl transferase" evidence="3">
    <location>
        <begin position="9"/>
        <end position="126"/>
    </location>
</feature>
<gene>
    <name evidence="4" type="primary">ispD</name>
    <name evidence="4" type="ORF">PSJ8397_01599</name>
</gene>
<dbReference type="AlphaFoldDB" id="A0A1Y5S6E1"/>
<keyword evidence="2 4" id="KW-0548">Nucleotidyltransferase</keyword>
<dbReference type="OrthoDB" id="9788272at2"/>
<keyword evidence="1 4" id="KW-0808">Transferase</keyword>
<evidence type="ECO:0000259" key="3">
    <source>
        <dbReference type="Pfam" id="PF00483"/>
    </source>
</evidence>
<evidence type="ECO:0000256" key="2">
    <source>
        <dbReference type="ARBA" id="ARBA00022695"/>
    </source>
</evidence>
<dbReference type="PANTHER" id="PTHR43584">
    <property type="entry name" value="NUCLEOTIDYL TRANSFERASE"/>
    <property type="match status" value="1"/>
</dbReference>
<name>A0A1Y5S6E1_9RHOB</name>
<dbReference type="Gene3D" id="3.90.550.10">
    <property type="entry name" value="Spore Coat Polysaccharide Biosynthesis Protein SpsA, Chain A"/>
    <property type="match status" value="1"/>
</dbReference>
<reference evidence="4 5" key="1">
    <citation type="submission" date="2017-03" db="EMBL/GenBank/DDBJ databases">
        <authorList>
            <person name="Afonso C.L."/>
            <person name="Miller P.J."/>
            <person name="Scott M.A."/>
            <person name="Spackman E."/>
            <person name="Goraichik I."/>
            <person name="Dimitrov K.M."/>
            <person name="Suarez D.L."/>
            <person name="Swayne D.E."/>
        </authorList>
    </citation>
    <scope>NUCLEOTIDE SEQUENCE [LARGE SCALE GENOMIC DNA]</scope>
    <source>
        <strain evidence="4 5">CECT 8397</strain>
    </source>
</reference>
<dbReference type="InterPro" id="IPR029044">
    <property type="entry name" value="Nucleotide-diphossugar_trans"/>
</dbReference>
<dbReference type="InterPro" id="IPR005835">
    <property type="entry name" value="NTP_transferase_dom"/>
</dbReference>
<dbReference type="Pfam" id="PF00483">
    <property type="entry name" value="NTP_transferase"/>
    <property type="match status" value="1"/>
</dbReference>
<dbReference type="GO" id="GO:0050518">
    <property type="term" value="F:2-C-methyl-D-erythritol 4-phosphate cytidylyltransferase activity"/>
    <property type="evidence" value="ECO:0007669"/>
    <property type="project" value="UniProtKB-EC"/>
</dbReference>
<evidence type="ECO:0000256" key="1">
    <source>
        <dbReference type="ARBA" id="ARBA00022679"/>
    </source>
</evidence>
<dbReference type="SUPFAM" id="SSF53448">
    <property type="entry name" value="Nucleotide-diphospho-sugar transferases"/>
    <property type="match status" value="1"/>
</dbReference>
<protein>
    <submittedName>
        <fullName evidence="4">2-C-methyl-D-erythritol 4-phosphate cytidylyltransferase</fullName>
        <ecNumber evidence="4">2.7.7.60</ecNumber>
    </submittedName>
</protein>
<organism evidence="4 5">
    <name type="scientific">Pseudooctadecabacter jejudonensis</name>
    <dbReference type="NCBI Taxonomy" id="1391910"/>
    <lineage>
        <taxon>Bacteria</taxon>
        <taxon>Pseudomonadati</taxon>
        <taxon>Pseudomonadota</taxon>
        <taxon>Alphaproteobacteria</taxon>
        <taxon>Rhodobacterales</taxon>
        <taxon>Paracoccaceae</taxon>
        <taxon>Pseudooctadecabacter</taxon>
    </lineage>
</organism>